<dbReference type="AlphaFoldDB" id="A0A433A1E1"/>
<dbReference type="OrthoDB" id="2448202at2759"/>
<comment type="caution">
    <text evidence="1">The sequence shown here is derived from an EMBL/GenBank/DDBJ whole genome shotgun (WGS) entry which is preliminary data.</text>
</comment>
<organism evidence="1 2">
    <name type="scientific">Jimgerdemannia flammicorona</name>
    <dbReference type="NCBI Taxonomy" id="994334"/>
    <lineage>
        <taxon>Eukaryota</taxon>
        <taxon>Fungi</taxon>
        <taxon>Fungi incertae sedis</taxon>
        <taxon>Mucoromycota</taxon>
        <taxon>Mucoromycotina</taxon>
        <taxon>Endogonomycetes</taxon>
        <taxon>Endogonales</taxon>
        <taxon>Endogonaceae</taxon>
        <taxon>Jimgerdemannia</taxon>
    </lineage>
</organism>
<accession>A0A433A1E1</accession>
<protein>
    <submittedName>
        <fullName evidence="1">Uncharacterized protein</fullName>
    </submittedName>
</protein>
<feature type="non-terminal residue" evidence="1">
    <location>
        <position position="146"/>
    </location>
</feature>
<evidence type="ECO:0000313" key="2">
    <source>
        <dbReference type="Proteomes" id="UP000268093"/>
    </source>
</evidence>
<keyword evidence="2" id="KW-1185">Reference proteome</keyword>
<dbReference type="Proteomes" id="UP000268093">
    <property type="component" value="Unassembled WGS sequence"/>
</dbReference>
<gene>
    <name evidence="1" type="ORF">BC936DRAFT_141924</name>
</gene>
<name>A0A433A1E1_9FUNG</name>
<evidence type="ECO:0000313" key="1">
    <source>
        <dbReference type="EMBL" id="RUO96501.1"/>
    </source>
</evidence>
<reference evidence="1 2" key="1">
    <citation type="journal article" date="2018" name="New Phytol.">
        <title>Phylogenomics of Endogonaceae and evolution of mycorrhizas within Mucoromycota.</title>
        <authorList>
            <person name="Chang Y."/>
            <person name="Desiro A."/>
            <person name="Na H."/>
            <person name="Sandor L."/>
            <person name="Lipzen A."/>
            <person name="Clum A."/>
            <person name="Barry K."/>
            <person name="Grigoriev I.V."/>
            <person name="Martin F.M."/>
            <person name="Stajich J.E."/>
            <person name="Smith M.E."/>
            <person name="Bonito G."/>
            <person name="Spatafora J.W."/>
        </authorList>
    </citation>
    <scope>NUCLEOTIDE SEQUENCE [LARGE SCALE GENOMIC DNA]</scope>
    <source>
        <strain evidence="1 2">GMNB39</strain>
    </source>
</reference>
<proteinExistence type="predicted"/>
<sequence length="146" mass="17265">MIDIVLGQYTALNILIANAENESILKENSLTDKDWEEITSKILVVENYPTLNLVHSIYKNIRKTDIFKNQKVYFNLLKKYTKIYTESIPRQVEKLFSKKTTFEEFLDLKEEELKSTSKLVDTINIHQEIKLYFDTPFVDQRVKPLD</sequence>
<dbReference type="EMBL" id="RBNI01020885">
    <property type="protein sequence ID" value="RUO96501.1"/>
    <property type="molecule type" value="Genomic_DNA"/>
</dbReference>